<organism evidence="1 2">
    <name type="scientific">Smittium culicis</name>
    <dbReference type="NCBI Taxonomy" id="133412"/>
    <lineage>
        <taxon>Eukaryota</taxon>
        <taxon>Fungi</taxon>
        <taxon>Fungi incertae sedis</taxon>
        <taxon>Zoopagomycota</taxon>
        <taxon>Kickxellomycotina</taxon>
        <taxon>Harpellomycetes</taxon>
        <taxon>Harpellales</taxon>
        <taxon>Legeriomycetaceae</taxon>
        <taxon>Smittium</taxon>
    </lineage>
</organism>
<evidence type="ECO:0000313" key="2">
    <source>
        <dbReference type="Proteomes" id="UP000187429"/>
    </source>
</evidence>
<reference evidence="2" key="1">
    <citation type="submission" date="2017-01" db="EMBL/GenBank/DDBJ databases">
        <authorList>
            <person name="Wang Y."/>
            <person name="White M."/>
            <person name="Kvist S."/>
            <person name="Moncalvo J.-M."/>
        </authorList>
    </citation>
    <scope>NUCLEOTIDE SEQUENCE [LARGE SCALE GENOMIC DNA]</scope>
    <source>
        <strain evidence="2">ID-206-W2</strain>
    </source>
</reference>
<dbReference type="EMBL" id="LSSM01006547">
    <property type="protein sequence ID" value="OMJ10553.1"/>
    <property type="molecule type" value="Genomic_DNA"/>
</dbReference>
<evidence type="ECO:0000313" key="1">
    <source>
        <dbReference type="EMBL" id="OMJ10553.1"/>
    </source>
</evidence>
<dbReference type="AlphaFoldDB" id="A0A1R1X7F1"/>
<protein>
    <submittedName>
        <fullName evidence="1">Uncharacterized protein</fullName>
    </submittedName>
</protein>
<accession>A0A1R1X7F1</accession>
<dbReference type="Proteomes" id="UP000187429">
    <property type="component" value="Unassembled WGS sequence"/>
</dbReference>
<keyword evidence="2" id="KW-1185">Reference proteome</keyword>
<comment type="caution">
    <text evidence="1">The sequence shown here is derived from an EMBL/GenBank/DDBJ whole genome shotgun (WGS) entry which is preliminary data.</text>
</comment>
<proteinExistence type="predicted"/>
<gene>
    <name evidence="1" type="ORF">AYI69_g10197</name>
</gene>
<dbReference type="OrthoDB" id="2400069at2759"/>
<sequence length="152" mass="17140">MLHLVIVTPNEKCAGRPIKKPCQIASHKDPILCPVLEYSVYKEKVANTLCPTSHTNNCKWVVNRLLRFVNNKEKPLSVDRISRCIRSISDLIRRGPDTPIPKERAIGATLAANSGVSADEIVSHAFWSNYTIFDTYYRLTRNSSNNLTESIL</sequence>
<name>A0A1R1X7F1_9FUNG</name>